<dbReference type="GO" id="GO:0006631">
    <property type="term" value="P:fatty acid metabolic process"/>
    <property type="evidence" value="ECO:0007669"/>
    <property type="project" value="InterPro"/>
</dbReference>
<dbReference type="InterPro" id="IPR008927">
    <property type="entry name" value="6-PGluconate_DH-like_C_sf"/>
</dbReference>
<evidence type="ECO:0000259" key="5">
    <source>
        <dbReference type="Pfam" id="PF02737"/>
    </source>
</evidence>
<evidence type="ECO:0000313" key="7">
    <source>
        <dbReference type="Proteomes" id="UP001150924"/>
    </source>
</evidence>
<feature type="domain" description="3-hydroxyacyl-CoA dehydrogenase NAD binding" evidence="5">
    <location>
        <begin position="8"/>
        <end position="187"/>
    </location>
</feature>
<dbReference type="InterPro" id="IPR022694">
    <property type="entry name" value="3-OHacyl-CoA_DH"/>
</dbReference>
<evidence type="ECO:0000256" key="1">
    <source>
        <dbReference type="ARBA" id="ARBA00023002"/>
    </source>
</evidence>
<dbReference type="Pfam" id="PF00725">
    <property type="entry name" value="3HCDH"/>
    <property type="match status" value="1"/>
</dbReference>
<dbReference type="Gene3D" id="3.40.50.720">
    <property type="entry name" value="NAD(P)-binding Rossmann-like Domain"/>
    <property type="match status" value="1"/>
</dbReference>
<dbReference type="AlphaFoldDB" id="A0A9X3EXZ1"/>
<comment type="caution">
    <text evidence="6">The sequence shown here is derived from an EMBL/GenBank/DDBJ whole genome shotgun (WGS) entry which is preliminary data.</text>
</comment>
<keyword evidence="7" id="KW-1185">Reference proteome</keyword>
<feature type="binding site" evidence="3">
    <location>
        <begin position="13"/>
        <end position="18"/>
    </location>
    <ligand>
        <name>NAD(+)</name>
        <dbReference type="ChEBI" id="CHEBI:57540"/>
    </ligand>
</feature>
<feature type="binding site" evidence="3">
    <location>
        <position position="96"/>
    </location>
    <ligand>
        <name>NAD(+)</name>
        <dbReference type="ChEBI" id="CHEBI:57540"/>
    </ligand>
</feature>
<dbReference type="PANTHER" id="PTHR48075">
    <property type="entry name" value="3-HYDROXYACYL-COA DEHYDROGENASE FAMILY PROTEIN"/>
    <property type="match status" value="1"/>
</dbReference>
<accession>A0A9X3EXZ1</accession>
<evidence type="ECO:0000256" key="3">
    <source>
        <dbReference type="PIRSR" id="PIRSR000105-2"/>
    </source>
</evidence>
<evidence type="ECO:0000259" key="4">
    <source>
        <dbReference type="Pfam" id="PF00725"/>
    </source>
</evidence>
<dbReference type="InterPro" id="IPR006108">
    <property type="entry name" value="3HC_DH_C"/>
</dbReference>
<feature type="binding site" evidence="3">
    <location>
        <position position="123"/>
    </location>
    <ligand>
        <name>NAD(+)</name>
        <dbReference type="ChEBI" id="CHEBI:57540"/>
    </ligand>
</feature>
<feature type="site" description="Important for catalytic activity" evidence="2">
    <location>
        <position position="144"/>
    </location>
</feature>
<evidence type="ECO:0000313" key="6">
    <source>
        <dbReference type="EMBL" id="MCY1012407.1"/>
    </source>
</evidence>
<dbReference type="FunFam" id="3.40.50.720:FF:000009">
    <property type="entry name" value="Fatty oxidation complex, alpha subunit"/>
    <property type="match status" value="1"/>
</dbReference>
<sequence length="287" mass="29947">MTASAISTVAVIGAGTMGHGIAQVAAAAGFETRLYDVRADLVEAGLTKVRANLDGGVAKGKVTEAQRTATLAALRGESDLQAAVTGADIVVEAVPEKLALKQELFTKVAAHVAATAVLATNTSSLSVTAIAAGLPHPERVIGTHFFNPVHVMKLLEIVVGQQTAPEVQAAVQAWGAKLGKDCIVVRDSPGFATSRLGLVIGLEAIRMVEEKVASAEDIDKAMCLGYGFPMGPLKLTDLVGLDVRLNIAEYLAANLQQGDHFRPPALLREMVAAGKLGKKSGEGFYKW</sequence>
<feature type="binding site" evidence="3">
    <location>
        <position position="101"/>
    </location>
    <ligand>
        <name>NAD(+)</name>
        <dbReference type="ChEBI" id="CHEBI:57540"/>
    </ligand>
</feature>
<dbReference type="Proteomes" id="UP001150924">
    <property type="component" value="Unassembled WGS sequence"/>
</dbReference>
<dbReference type="GO" id="GO:0070403">
    <property type="term" value="F:NAD+ binding"/>
    <property type="evidence" value="ECO:0007669"/>
    <property type="project" value="InterPro"/>
</dbReference>
<evidence type="ECO:0000256" key="2">
    <source>
        <dbReference type="PIRSR" id="PIRSR000105-1"/>
    </source>
</evidence>
<dbReference type="InterPro" id="IPR013328">
    <property type="entry name" value="6PGD_dom2"/>
</dbReference>
<reference evidence="6" key="1">
    <citation type="submission" date="2022-11" db="EMBL/GenBank/DDBJ databases">
        <title>Minimal conservation of predation-associated metabolite biosynthetic gene clusters underscores biosynthetic potential of Myxococcota including descriptions for ten novel species: Archangium lansinium sp. nov., Myxococcus landrumus sp. nov., Nannocystis bai.</title>
        <authorList>
            <person name="Ahearne A."/>
            <person name="Stevens C."/>
            <person name="Phillips K."/>
        </authorList>
    </citation>
    <scope>NUCLEOTIDE SEQUENCE</scope>
    <source>
        <strain evidence="6">Na p29</strain>
    </source>
</reference>
<dbReference type="Gene3D" id="1.10.1040.10">
    <property type="entry name" value="N-(1-d-carboxylethyl)-l-norvaline Dehydrogenase, domain 2"/>
    <property type="match status" value="1"/>
</dbReference>
<dbReference type="SUPFAM" id="SSF48179">
    <property type="entry name" value="6-phosphogluconate dehydrogenase C-terminal domain-like"/>
    <property type="match status" value="1"/>
</dbReference>
<gene>
    <name evidence="6" type="ORF">OV079_44110</name>
</gene>
<dbReference type="InterPro" id="IPR036291">
    <property type="entry name" value="NAD(P)-bd_dom_sf"/>
</dbReference>
<dbReference type="RefSeq" id="WP_267775820.1">
    <property type="nucleotide sequence ID" value="NZ_JAPNKE010000002.1"/>
</dbReference>
<feature type="domain" description="3-hydroxyacyl-CoA dehydrogenase C-terminal" evidence="4">
    <location>
        <begin position="190"/>
        <end position="287"/>
    </location>
</feature>
<dbReference type="SUPFAM" id="SSF51735">
    <property type="entry name" value="NAD(P)-binding Rossmann-fold domains"/>
    <property type="match status" value="1"/>
</dbReference>
<dbReference type="Pfam" id="PF02737">
    <property type="entry name" value="3HCDH_N"/>
    <property type="match status" value="1"/>
</dbReference>
<organism evidence="6 7">
    <name type="scientific">Nannocystis pusilla</name>
    <dbReference type="NCBI Taxonomy" id="889268"/>
    <lineage>
        <taxon>Bacteria</taxon>
        <taxon>Pseudomonadati</taxon>
        <taxon>Myxococcota</taxon>
        <taxon>Polyangia</taxon>
        <taxon>Nannocystales</taxon>
        <taxon>Nannocystaceae</taxon>
        <taxon>Nannocystis</taxon>
    </lineage>
</organism>
<proteinExistence type="predicted"/>
<dbReference type="InterPro" id="IPR006176">
    <property type="entry name" value="3-OHacyl-CoA_DH_NAD-bd"/>
</dbReference>
<dbReference type="EMBL" id="JAPNKE010000002">
    <property type="protein sequence ID" value="MCY1012407.1"/>
    <property type="molecule type" value="Genomic_DNA"/>
</dbReference>
<feature type="binding site" evidence="3">
    <location>
        <position position="36"/>
    </location>
    <ligand>
        <name>NAD(+)</name>
        <dbReference type="ChEBI" id="CHEBI:57540"/>
    </ligand>
</feature>
<dbReference type="PIRSF" id="PIRSF000105">
    <property type="entry name" value="HCDH"/>
    <property type="match status" value="1"/>
</dbReference>
<keyword evidence="1" id="KW-0560">Oxidoreductase</keyword>
<dbReference type="PANTHER" id="PTHR48075:SF5">
    <property type="entry name" value="3-HYDROXYBUTYRYL-COA DEHYDROGENASE"/>
    <property type="match status" value="1"/>
</dbReference>
<feature type="binding site" evidence="3">
    <location>
        <position position="279"/>
    </location>
    <ligand>
        <name>NAD(+)</name>
        <dbReference type="ChEBI" id="CHEBI:57540"/>
    </ligand>
</feature>
<feature type="binding site" evidence="3">
    <location>
        <position position="147"/>
    </location>
    <ligand>
        <name>NAD(+)</name>
        <dbReference type="ChEBI" id="CHEBI:57540"/>
    </ligand>
</feature>
<keyword evidence="3" id="KW-0520">NAD</keyword>
<name>A0A9X3EXZ1_9BACT</name>
<dbReference type="GO" id="GO:0016616">
    <property type="term" value="F:oxidoreductase activity, acting on the CH-OH group of donors, NAD or NADP as acceptor"/>
    <property type="evidence" value="ECO:0007669"/>
    <property type="project" value="InterPro"/>
</dbReference>
<protein>
    <submittedName>
        <fullName evidence="6">3-hydroxyacyl-CoA dehydrogenase family protein</fullName>
    </submittedName>
</protein>